<dbReference type="PANTHER" id="PTHR33376">
    <property type="match status" value="1"/>
</dbReference>
<dbReference type="EMBL" id="JAODNV010000004">
    <property type="protein sequence ID" value="MCT8989060.1"/>
    <property type="molecule type" value="Genomic_DNA"/>
</dbReference>
<dbReference type="Gene3D" id="3.40.190.170">
    <property type="entry name" value="Bacterial extracellular solute-binding protein, family 7"/>
    <property type="match status" value="1"/>
</dbReference>
<sequence length="376" mass="40572">MKFLLAVSIAAAMAVPADAQEFRMASGYPVTSPAYKATEAFVKYLTENSDMTVQVHHSGSLLAFTEIPAGLRDGVVDIGVILPPYYPSEFPESNLAANLTMLMTNGTPTKAPGAAMAGVMAEYIFFNCEECLEGYKSHNQVYLGSLSSGTFDLLCREAVRSPDDLKGRKVRVGAANFGRFVEYYGGVQVAIPANEMYEAVAQGVADCVANSVSDLTGYKMAEVVNYAMLDIPGGVYSGVDPQNFNRETWTSLTEDQRRILLRAAAAGSAGATAEYYADALRNIESAPSKGVEIIPASDEIRAATAAFLEADLPVIEKQFTEEFGLKNVSEKIAKVTELVEKWKGIIADWDGTEAGLAEIYWNEVFSKVDVATYGLD</sequence>
<accession>A0A9X3AYU7</accession>
<name>A0A9X3AYU7_9HYPH</name>
<evidence type="ECO:0000313" key="5">
    <source>
        <dbReference type="EMBL" id="MCT8989060.1"/>
    </source>
</evidence>
<evidence type="ECO:0000256" key="1">
    <source>
        <dbReference type="ARBA" id="ARBA00009023"/>
    </source>
</evidence>
<dbReference type="InterPro" id="IPR018389">
    <property type="entry name" value="DctP_fam"/>
</dbReference>
<dbReference type="PANTHER" id="PTHR33376:SF7">
    <property type="entry name" value="C4-DICARBOXYLATE-BINDING PROTEIN DCTB"/>
    <property type="match status" value="1"/>
</dbReference>
<keyword evidence="2" id="KW-0813">Transport</keyword>
<keyword evidence="3 4" id="KW-0732">Signal</keyword>
<organism evidence="5 6">
    <name type="scientific">Chelativorans petroleitrophicus</name>
    <dbReference type="NCBI Taxonomy" id="2975484"/>
    <lineage>
        <taxon>Bacteria</taxon>
        <taxon>Pseudomonadati</taxon>
        <taxon>Pseudomonadota</taxon>
        <taxon>Alphaproteobacteria</taxon>
        <taxon>Hyphomicrobiales</taxon>
        <taxon>Phyllobacteriaceae</taxon>
        <taxon>Chelativorans</taxon>
    </lineage>
</organism>
<dbReference type="InterPro" id="IPR038404">
    <property type="entry name" value="TRAP_DctP_sf"/>
</dbReference>
<proteinExistence type="inferred from homology"/>
<evidence type="ECO:0000256" key="3">
    <source>
        <dbReference type="ARBA" id="ARBA00022729"/>
    </source>
</evidence>
<dbReference type="CDD" id="cd13666">
    <property type="entry name" value="PBP2_TRAP_DctP_like_1"/>
    <property type="match status" value="1"/>
</dbReference>
<reference evidence="5" key="1">
    <citation type="submission" date="2022-08" db="EMBL/GenBank/DDBJ databases">
        <title>Chelativorans sichuanense sp. nov., a paraffin oil-degrading bacterium isolated from a mixture of oil-based drill cuttings and paddy soil.</title>
        <authorList>
            <person name="Yu J."/>
            <person name="Liu H."/>
            <person name="Chen Q."/>
        </authorList>
    </citation>
    <scope>NUCLEOTIDE SEQUENCE</scope>
    <source>
        <strain evidence="5">SCAU 2101</strain>
    </source>
</reference>
<dbReference type="RefSeq" id="WP_261513742.1">
    <property type="nucleotide sequence ID" value="NZ_JAODNV010000004.1"/>
</dbReference>
<dbReference type="GO" id="GO:0055085">
    <property type="term" value="P:transmembrane transport"/>
    <property type="evidence" value="ECO:0007669"/>
    <property type="project" value="InterPro"/>
</dbReference>
<protein>
    <submittedName>
        <fullName evidence="5">C4-dicarboxylate TRAP transporter substrate-binding protein</fullName>
    </submittedName>
</protein>
<comment type="similarity">
    <text evidence="1">Belongs to the bacterial solute-binding protein 7 family.</text>
</comment>
<comment type="caution">
    <text evidence="5">The sequence shown here is derived from an EMBL/GenBank/DDBJ whole genome shotgun (WGS) entry which is preliminary data.</text>
</comment>
<feature type="chain" id="PRO_5040744247" evidence="4">
    <location>
        <begin position="20"/>
        <end position="376"/>
    </location>
</feature>
<gene>
    <name evidence="5" type="ORF">NYR54_01950</name>
</gene>
<feature type="signal peptide" evidence="4">
    <location>
        <begin position="1"/>
        <end position="19"/>
    </location>
</feature>
<evidence type="ECO:0000256" key="4">
    <source>
        <dbReference type="SAM" id="SignalP"/>
    </source>
</evidence>
<dbReference type="SUPFAM" id="SSF53850">
    <property type="entry name" value="Periplasmic binding protein-like II"/>
    <property type="match status" value="1"/>
</dbReference>
<keyword evidence="6" id="KW-1185">Reference proteome</keyword>
<evidence type="ECO:0000256" key="2">
    <source>
        <dbReference type="ARBA" id="ARBA00022448"/>
    </source>
</evidence>
<dbReference type="AlphaFoldDB" id="A0A9X3AYU7"/>
<dbReference type="NCBIfam" id="NF037995">
    <property type="entry name" value="TRAP_S1"/>
    <property type="match status" value="1"/>
</dbReference>
<evidence type="ECO:0000313" key="6">
    <source>
        <dbReference type="Proteomes" id="UP001149009"/>
    </source>
</evidence>
<dbReference type="Proteomes" id="UP001149009">
    <property type="component" value="Unassembled WGS sequence"/>
</dbReference>
<dbReference type="Pfam" id="PF03480">
    <property type="entry name" value="DctP"/>
    <property type="match status" value="1"/>
</dbReference>